<protein>
    <submittedName>
        <fullName evidence="1">Uncharacterized protein</fullName>
    </submittedName>
</protein>
<comment type="caution">
    <text evidence="1">The sequence shown here is derived from an EMBL/GenBank/DDBJ whole genome shotgun (WGS) entry which is preliminary data.</text>
</comment>
<keyword evidence="2" id="KW-1185">Reference proteome</keyword>
<evidence type="ECO:0000313" key="1">
    <source>
        <dbReference type="EMBL" id="GBM21186.1"/>
    </source>
</evidence>
<organism evidence="1 2">
    <name type="scientific">Araneus ventricosus</name>
    <name type="common">Orbweaver spider</name>
    <name type="synonym">Epeira ventricosa</name>
    <dbReference type="NCBI Taxonomy" id="182803"/>
    <lineage>
        <taxon>Eukaryota</taxon>
        <taxon>Metazoa</taxon>
        <taxon>Ecdysozoa</taxon>
        <taxon>Arthropoda</taxon>
        <taxon>Chelicerata</taxon>
        <taxon>Arachnida</taxon>
        <taxon>Araneae</taxon>
        <taxon>Araneomorphae</taxon>
        <taxon>Entelegynae</taxon>
        <taxon>Araneoidea</taxon>
        <taxon>Araneidae</taxon>
        <taxon>Araneus</taxon>
    </lineage>
</organism>
<dbReference type="AlphaFoldDB" id="A0A4Y2DYU1"/>
<dbReference type="Proteomes" id="UP000499080">
    <property type="component" value="Unassembled WGS sequence"/>
</dbReference>
<sequence length="131" mass="15803">MTFQPVEESLLARISKWRRQKDGKLETKLRREDATCKLREKSKQTNEESAVGKEWEAAGEEKECTEWKQGGELNKFEWKRVGSSWRRKGAHRVEARWRAEQIRVEKQPEWVEAKRELNKFEWKSSQNEWKP</sequence>
<dbReference type="EMBL" id="BGPR01000455">
    <property type="protein sequence ID" value="GBM21186.1"/>
    <property type="molecule type" value="Genomic_DNA"/>
</dbReference>
<name>A0A4Y2DYU1_ARAVE</name>
<gene>
    <name evidence="1" type="ORF">AVEN_50915_1</name>
</gene>
<accession>A0A4Y2DYU1</accession>
<reference evidence="1 2" key="1">
    <citation type="journal article" date="2019" name="Sci. Rep.">
        <title>Orb-weaving spider Araneus ventricosus genome elucidates the spidroin gene catalogue.</title>
        <authorList>
            <person name="Kono N."/>
            <person name="Nakamura H."/>
            <person name="Ohtoshi R."/>
            <person name="Moran D.A.P."/>
            <person name="Shinohara A."/>
            <person name="Yoshida Y."/>
            <person name="Fujiwara M."/>
            <person name="Mori M."/>
            <person name="Tomita M."/>
            <person name="Arakawa K."/>
        </authorList>
    </citation>
    <scope>NUCLEOTIDE SEQUENCE [LARGE SCALE GENOMIC DNA]</scope>
</reference>
<evidence type="ECO:0000313" key="2">
    <source>
        <dbReference type="Proteomes" id="UP000499080"/>
    </source>
</evidence>
<proteinExistence type="predicted"/>